<dbReference type="Proteomes" id="UP000265520">
    <property type="component" value="Unassembled WGS sequence"/>
</dbReference>
<proteinExistence type="predicted"/>
<sequence length="34" mass="3646">IARALRAFQEKEGVASGSCALRMSAWRGAPVIKD</sequence>
<accession>A0A392WC44</accession>
<name>A0A392WC44_9FABA</name>
<dbReference type="EMBL" id="LXQA011467978">
    <property type="protein sequence ID" value="MCI98248.1"/>
    <property type="molecule type" value="Genomic_DNA"/>
</dbReference>
<evidence type="ECO:0000313" key="1">
    <source>
        <dbReference type="EMBL" id="MCI98248.1"/>
    </source>
</evidence>
<keyword evidence="2" id="KW-1185">Reference proteome</keyword>
<evidence type="ECO:0000313" key="2">
    <source>
        <dbReference type="Proteomes" id="UP000265520"/>
    </source>
</evidence>
<organism evidence="1 2">
    <name type="scientific">Trifolium medium</name>
    <dbReference type="NCBI Taxonomy" id="97028"/>
    <lineage>
        <taxon>Eukaryota</taxon>
        <taxon>Viridiplantae</taxon>
        <taxon>Streptophyta</taxon>
        <taxon>Embryophyta</taxon>
        <taxon>Tracheophyta</taxon>
        <taxon>Spermatophyta</taxon>
        <taxon>Magnoliopsida</taxon>
        <taxon>eudicotyledons</taxon>
        <taxon>Gunneridae</taxon>
        <taxon>Pentapetalae</taxon>
        <taxon>rosids</taxon>
        <taxon>fabids</taxon>
        <taxon>Fabales</taxon>
        <taxon>Fabaceae</taxon>
        <taxon>Papilionoideae</taxon>
        <taxon>50 kb inversion clade</taxon>
        <taxon>NPAAA clade</taxon>
        <taxon>Hologalegina</taxon>
        <taxon>IRL clade</taxon>
        <taxon>Trifolieae</taxon>
        <taxon>Trifolium</taxon>
    </lineage>
</organism>
<feature type="non-terminal residue" evidence="1">
    <location>
        <position position="1"/>
    </location>
</feature>
<reference evidence="1 2" key="1">
    <citation type="journal article" date="2018" name="Front. Plant Sci.">
        <title>Red Clover (Trifolium pratense) and Zigzag Clover (T. medium) - A Picture of Genomic Similarities and Differences.</title>
        <authorList>
            <person name="Dluhosova J."/>
            <person name="Istvanek J."/>
            <person name="Nedelnik J."/>
            <person name="Repkova J."/>
        </authorList>
    </citation>
    <scope>NUCLEOTIDE SEQUENCE [LARGE SCALE GENOMIC DNA]</scope>
    <source>
        <strain evidence="2">cv. 10/8</strain>
        <tissue evidence="1">Leaf</tissue>
    </source>
</reference>
<comment type="caution">
    <text evidence="1">The sequence shown here is derived from an EMBL/GenBank/DDBJ whole genome shotgun (WGS) entry which is preliminary data.</text>
</comment>
<protein>
    <submittedName>
        <fullName evidence="1">Uncharacterized protein</fullName>
    </submittedName>
</protein>
<dbReference type="AlphaFoldDB" id="A0A392WC44"/>